<comment type="similarity">
    <text evidence="1">Belongs to the YABBY family.</text>
</comment>
<keyword evidence="3" id="KW-0863">Zinc-finger</keyword>
<evidence type="ECO:0000256" key="1">
    <source>
        <dbReference type="ARBA" id="ARBA00010325"/>
    </source>
</evidence>
<dbReference type="InterPro" id="IPR006780">
    <property type="entry name" value="YABBY"/>
</dbReference>
<dbReference type="GO" id="GO:0009944">
    <property type="term" value="P:polarity specification of adaxial/abaxial axis"/>
    <property type="evidence" value="ECO:0007669"/>
    <property type="project" value="TreeGrafter"/>
</dbReference>
<dbReference type="GO" id="GO:0005634">
    <property type="term" value="C:nucleus"/>
    <property type="evidence" value="ECO:0007669"/>
    <property type="project" value="TreeGrafter"/>
</dbReference>
<feature type="domain" description="YABBY protein C-terminal" evidence="6">
    <location>
        <begin position="47"/>
        <end position="107"/>
    </location>
</feature>
<dbReference type="SUPFAM" id="SSF47095">
    <property type="entry name" value="HMG-box"/>
    <property type="match status" value="1"/>
</dbReference>
<dbReference type="Pfam" id="PF04690">
    <property type="entry name" value="YABBY"/>
    <property type="match status" value="1"/>
</dbReference>
<keyword evidence="8" id="KW-1185">Reference proteome</keyword>
<evidence type="ECO:0000313" key="7">
    <source>
        <dbReference type="EMBL" id="KXS10140.1"/>
    </source>
</evidence>
<dbReference type="OrthoDB" id="667577at2759"/>
<evidence type="ECO:0000256" key="5">
    <source>
        <dbReference type="SAM" id="MobiDB-lite"/>
    </source>
</evidence>
<keyword evidence="2" id="KW-0479">Metal-binding</keyword>
<name>A0A139A055_GONPJ</name>
<dbReference type="Gene3D" id="1.10.30.10">
    <property type="entry name" value="High mobility group box domain"/>
    <property type="match status" value="1"/>
</dbReference>
<dbReference type="InterPro" id="IPR036910">
    <property type="entry name" value="HMG_box_dom_sf"/>
</dbReference>
<dbReference type="CDD" id="cd00084">
    <property type="entry name" value="HMG-box_SF"/>
    <property type="match status" value="1"/>
</dbReference>
<dbReference type="AlphaFoldDB" id="A0A139A055"/>
<sequence length="151" mass="16893">MRDERNADAAERVQQRAAGGGVRMSAGSCVVERSGEVVERMLDPKEVKPKAERPKKEKKERTPREPSLYNKFMKEELTRLKKDNPGMSHKEAFKVAAANWKTSPTNPANVGVGHPLRLSSTLSHLTRLSSDRFYRSVCALETQTLLSLSTL</sequence>
<feature type="compositionally biased region" description="Basic and acidic residues" evidence="5">
    <location>
        <begin position="1"/>
        <end position="14"/>
    </location>
</feature>
<evidence type="ECO:0000256" key="3">
    <source>
        <dbReference type="ARBA" id="ARBA00022771"/>
    </source>
</evidence>
<evidence type="ECO:0000259" key="6">
    <source>
        <dbReference type="Pfam" id="PF04690"/>
    </source>
</evidence>
<feature type="region of interest" description="Disordered" evidence="5">
    <location>
        <begin position="1"/>
        <end position="68"/>
    </location>
</feature>
<proteinExistence type="inferred from homology"/>
<reference evidence="7 8" key="1">
    <citation type="journal article" date="2015" name="Genome Biol. Evol.">
        <title>Phylogenomic analyses indicate that early fungi evolved digesting cell walls of algal ancestors of land plants.</title>
        <authorList>
            <person name="Chang Y."/>
            <person name="Wang S."/>
            <person name="Sekimoto S."/>
            <person name="Aerts A.L."/>
            <person name="Choi C."/>
            <person name="Clum A."/>
            <person name="LaButti K.M."/>
            <person name="Lindquist E.A."/>
            <person name="Yee Ngan C."/>
            <person name="Ohm R.A."/>
            <person name="Salamov A.A."/>
            <person name="Grigoriev I.V."/>
            <person name="Spatafora J.W."/>
            <person name="Berbee M.L."/>
        </authorList>
    </citation>
    <scope>NUCLEOTIDE SEQUENCE [LARGE SCALE GENOMIC DNA]</scope>
    <source>
        <strain evidence="7 8">JEL478</strain>
    </source>
</reference>
<protein>
    <recommendedName>
        <fullName evidence="6">YABBY protein C-terminal domain-containing protein</fullName>
    </recommendedName>
</protein>
<evidence type="ECO:0000256" key="4">
    <source>
        <dbReference type="ARBA" id="ARBA00022833"/>
    </source>
</evidence>
<evidence type="ECO:0000256" key="2">
    <source>
        <dbReference type="ARBA" id="ARBA00022723"/>
    </source>
</evidence>
<dbReference type="GO" id="GO:0008270">
    <property type="term" value="F:zinc ion binding"/>
    <property type="evidence" value="ECO:0007669"/>
    <property type="project" value="UniProtKB-KW"/>
</dbReference>
<dbReference type="InterPro" id="IPR056775">
    <property type="entry name" value="YABBY_C"/>
</dbReference>
<dbReference type="Proteomes" id="UP000070544">
    <property type="component" value="Unassembled WGS sequence"/>
</dbReference>
<keyword evidence="4" id="KW-0862">Zinc</keyword>
<dbReference type="EMBL" id="KQ965836">
    <property type="protein sequence ID" value="KXS10140.1"/>
    <property type="molecule type" value="Genomic_DNA"/>
</dbReference>
<dbReference type="PANTHER" id="PTHR31675:SF8">
    <property type="entry name" value="AXIAL REGULATOR YABBY 4"/>
    <property type="match status" value="1"/>
</dbReference>
<organism evidence="7 8">
    <name type="scientific">Gonapodya prolifera (strain JEL478)</name>
    <name type="common">Monoblepharis prolifera</name>
    <dbReference type="NCBI Taxonomy" id="1344416"/>
    <lineage>
        <taxon>Eukaryota</taxon>
        <taxon>Fungi</taxon>
        <taxon>Fungi incertae sedis</taxon>
        <taxon>Chytridiomycota</taxon>
        <taxon>Chytridiomycota incertae sedis</taxon>
        <taxon>Monoblepharidomycetes</taxon>
        <taxon>Monoblepharidales</taxon>
        <taxon>Gonapodyaceae</taxon>
        <taxon>Gonapodya</taxon>
    </lineage>
</organism>
<dbReference type="GO" id="GO:0045165">
    <property type="term" value="P:cell fate commitment"/>
    <property type="evidence" value="ECO:0007669"/>
    <property type="project" value="TreeGrafter"/>
</dbReference>
<accession>A0A139A055</accession>
<feature type="compositionally biased region" description="Basic and acidic residues" evidence="5">
    <location>
        <begin position="33"/>
        <end position="64"/>
    </location>
</feature>
<evidence type="ECO:0000313" key="8">
    <source>
        <dbReference type="Proteomes" id="UP000070544"/>
    </source>
</evidence>
<dbReference type="PANTHER" id="PTHR31675">
    <property type="entry name" value="PROTEIN YABBY 6-RELATED"/>
    <property type="match status" value="1"/>
</dbReference>
<gene>
    <name evidence="7" type="ORF">M427DRAFT_37789</name>
</gene>